<evidence type="ECO:0000256" key="1">
    <source>
        <dbReference type="SAM" id="MobiDB-lite"/>
    </source>
</evidence>
<evidence type="ECO:0000313" key="2">
    <source>
        <dbReference type="EMBL" id="HFH28362.1"/>
    </source>
</evidence>
<dbReference type="AlphaFoldDB" id="A0A7C3I5C2"/>
<reference evidence="2" key="1">
    <citation type="journal article" date="2020" name="mSystems">
        <title>Genome- and Community-Level Interaction Insights into Carbon Utilization and Element Cycling Functions of Hydrothermarchaeota in Hydrothermal Sediment.</title>
        <authorList>
            <person name="Zhou Z."/>
            <person name="Liu Y."/>
            <person name="Xu W."/>
            <person name="Pan J."/>
            <person name="Luo Z.H."/>
            <person name="Li M."/>
        </authorList>
    </citation>
    <scope>NUCLEOTIDE SEQUENCE [LARGE SCALE GENOMIC DNA]</scope>
    <source>
        <strain evidence="2">SpSt-503</strain>
    </source>
</reference>
<protein>
    <submittedName>
        <fullName evidence="2">YkgJ family cysteine cluster protein</fullName>
    </submittedName>
</protein>
<dbReference type="EMBL" id="DSVL01000072">
    <property type="protein sequence ID" value="HFH28362.1"/>
    <property type="molecule type" value="Genomic_DNA"/>
</dbReference>
<organism evidence="2">
    <name type="scientific">Gracilinema caldarium</name>
    <dbReference type="NCBI Taxonomy" id="215591"/>
    <lineage>
        <taxon>Bacteria</taxon>
        <taxon>Pseudomonadati</taxon>
        <taxon>Spirochaetota</taxon>
        <taxon>Spirochaetia</taxon>
        <taxon>Spirochaetales</taxon>
        <taxon>Breznakiellaceae</taxon>
        <taxon>Gracilinema</taxon>
    </lineage>
</organism>
<sequence length="235" mass="26202">MKDISHYRAPALEGTALDEPLRKLYEIYGRIEQSQAEWIAATPFRCPEGCGSCCEHFEPDILDVEAYFLAAWILMNQIDRVHTINYHSDHKGCILADPDNPYHCTVYEGRPLICRLFAYSGDRAKDGSVRYRPCKFMKGDYMQGGTGKTYSAQELQDLFSILPPVMGDLAGEAAILLPERSGDRYPLREILPVALAKIQYLLDLTTFAEHHASSAQKGDNDGDNDNDGAPLPQAG</sequence>
<name>A0A7C3I5C2_9SPIR</name>
<dbReference type="InterPro" id="IPR005358">
    <property type="entry name" value="Puta_zinc/iron-chelating_dom"/>
</dbReference>
<feature type="region of interest" description="Disordered" evidence="1">
    <location>
        <begin position="213"/>
        <end position="235"/>
    </location>
</feature>
<proteinExistence type="predicted"/>
<dbReference type="Pfam" id="PF03692">
    <property type="entry name" value="CxxCxxCC"/>
    <property type="match status" value="1"/>
</dbReference>
<comment type="caution">
    <text evidence="2">The sequence shown here is derived from an EMBL/GenBank/DDBJ whole genome shotgun (WGS) entry which is preliminary data.</text>
</comment>
<gene>
    <name evidence="2" type="ORF">ENS59_02465</name>
</gene>
<accession>A0A7C3I5C2</accession>